<feature type="transmembrane region" description="Helical" evidence="6">
    <location>
        <begin position="428"/>
        <end position="446"/>
    </location>
</feature>
<comment type="subcellular location">
    <subcellularLocation>
        <location evidence="1">Cell membrane</location>
        <topology evidence="1">Multi-pass membrane protein</topology>
    </subcellularLocation>
</comment>
<name>A0A948WRX5_9FIRM</name>
<keyword evidence="2" id="KW-1003">Cell membrane</keyword>
<dbReference type="InterPro" id="IPR050833">
    <property type="entry name" value="Poly_Biosynth_Transport"/>
</dbReference>
<reference evidence="7" key="1">
    <citation type="journal article" date="2021" name="PeerJ">
        <title>Extensive microbial diversity within the chicken gut microbiome revealed by metagenomics and culture.</title>
        <authorList>
            <person name="Gilroy R."/>
            <person name="Ravi A."/>
            <person name="Getino M."/>
            <person name="Pursley I."/>
            <person name="Horton D.L."/>
            <person name="Alikhan N.F."/>
            <person name="Baker D."/>
            <person name="Gharbi K."/>
            <person name="Hall N."/>
            <person name="Watson M."/>
            <person name="Adriaenssens E.M."/>
            <person name="Foster-Nyarko E."/>
            <person name="Jarju S."/>
            <person name="Secka A."/>
            <person name="Antonio M."/>
            <person name="Oren A."/>
            <person name="Chaudhuri R.R."/>
            <person name="La Ragione R."/>
            <person name="Hildebrand F."/>
            <person name="Pallen M.J."/>
        </authorList>
    </citation>
    <scope>NUCLEOTIDE SEQUENCE</scope>
    <source>
        <strain evidence="7">B5_2728</strain>
    </source>
</reference>
<feature type="transmembrane region" description="Helical" evidence="6">
    <location>
        <begin position="182"/>
        <end position="204"/>
    </location>
</feature>
<evidence type="ECO:0000256" key="6">
    <source>
        <dbReference type="SAM" id="Phobius"/>
    </source>
</evidence>
<keyword evidence="5 6" id="KW-0472">Membrane</keyword>
<keyword evidence="3 6" id="KW-0812">Transmembrane</keyword>
<feature type="transmembrane region" description="Helical" evidence="6">
    <location>
        <begin position="153"/>
        <end position="176"/>
    </location>
</feature>
<evidence type="ECO:0000313" key="8">
    <source>
        <dbReference type="Proteomes" id="UP000713596"/>
    </source>
</evidence>
<evidence type="ECO:0000256" key="5">
    <source>
        <dbReference type="ARBA" id="ARBA00023136"/>
    </source>
</evidence>
<evidence type="ECO:0000256" key="2">
    <source>
        <dbReference type="ARBA" id="ARBA00022475"/>
    </source>
</evidence>
<dbReference type="GO" id="GO:0005886">
    <property type="term" value="C:plasma membrane"/>
    <property type="evidence" value="ECO:0007669"/>
    <property type="project" value="UniProtKB-SubCell"/>
</dbReference>
<proteinExistence type="predicted"/>
<evidence type="ECO:0000256" key="3">
    <source>
        <dbReference type="ARBA" id="ARBA00022692"/>
    </source>
</evidence>
<gene>
    <name evidence="7" type="ORF">H9882_06620</name>
</gene>
<organism evidence="7 8">
    <name type="scientific">Candidatus Allofournierella pullistercoris</name>
    <dbReference type="NCBI Taxonomy" id="2838597"/>
    <lineage>
        <taxon>Bacteria</taxon>
        <taxon>Bacillati</taxon>
        <taxon>Bacillota</taxon>
        <taxon>Clostridia</taxon>
        <taxon>Eubacteriales</taxon>
        <taxon>Oscillospiraceae</taxon>
        <taxon>Allofournierella</taxon>
    </lineage>
</organism>
<feature type="transmembrane region" description="Helical" evidence="6">
    <location>
        <begin position="51"/>
        <end position="71"/>
    </location>
</feature>
<feature type="transmembrane region" description="Helical" evidence="6">
    <location>
        <begin position="329"/>
        <end position="349"/>
    </location>
</feature>
<dbReference type="Pfam" id="PF01943">
    <property type="entry name" value="Polysacc_synt"/>
    <property type="match status" value="1"/>
</dbReference>
<evidence type="ECO:0000313" key="7">
    <source>
        <dbReference type="EMBL" id="MBU3806545.1"/>
    </source>
</evidence>
<keyword evidence="4 6" id="KW-1133">Transmembrane helix</keyword>
<comment type="caution">
    <text evidence="7">The sequence shown here is derived from an EMBL/GenBank/DDBJ whole genome shotgun (WGS) entry which is preliminary data.</text>
</comment>
<feature type="transmembrane region" description="Helical" evidence="6">
    <location>
        <begin position="20"/>
        <end position="39"/>
    </location>
</feature>
<feature type="transmembrane region" description="Helical" evidence="6">
    <location>
        <begin position="452"/>
        <end position="469"/>
    </location>
</feature>
<dbReference type="InterPro" id="IPR002797">
    <property type="entry name" value="Polysacc_synth"/>
</dbReference>
<evidence type="ECO:0000256" key="4">
    <source>
        <dbReference type="ARBA" id="ARBA00022989"/>
    </source>
</evidence>
<feature type="transmembrane region" description="Helical" evidence="6">
    <location>
        <begin position="386"/>
        <end position="407"/>
    </location>
</feature>
<feature type="transmembrane region" description="Helical" evidence="6">
    <location>
        <begin position="122"/>
        <end position="141"/>
    </location>
</feature>
<evidence type="ECO:0000256" key="1">
    <source>
        <dbReference type="ARBA" id="ARBA00004651"/>
    </source>
</evidence>
<reference evidence="7" key="2">
    <citation type="submission" date="2021-04" db="EMBL/GenBank/DDBJ databases">
        <authorList>
            <person name="Gilroy R."/>
        </authorList>
    </citation>
    <scope>NUCLEOTIDE SEQUENCE</scope>
    <source>
        <strain evidence="7">B5_2728</strain>
    </source>
</reference>
<protein>
    <submittedName>
        <fullName evidence="7">Oligosaccharide flippase family protein</fullName>
    </submittedName>
</protein>
<sequence>MLKIIKKYNSISVQAKAAIWYTVCNLIQKGISLIAIPLYTRILTPEQYGSYTVFLSWLEIFEIIATFRISWGGYIVGLTKYEHDRDRYTSSVQCLGFTLTSIVLAIYLIIPDLINSITGLNFGLTLMIFSLLYTTPSISFWTARQRVEYRYQAAVAVTMISSILIPILGVAVALTIDQKQNAIIGARVLVHGVIGLCLMLVNCHKRFCFFNKEYWKRSLKFNGPLLPYYLSTVLLNSSDRIIIQNLVGKAQAGIYGVAYSASMVMSLFNSSINSSLQPWIFAKMKEKQYKEIPSVINSLLVLVAGVNLMLIAFAPEAIAILAPPQYAEAIWVVPPLAASVFVMFFYQHFVNIEFYFEDSKMIAIASIGSALLNVALNYLLIPVAGYLIAGYTTLLSYLVFAFAHYVFMRRICKKNGCPVEIVNIRQMCLIMLVFFILMGILTFGYTVVLVRYGFILIVLATAVVKRNFIVQKIKELKK</sequence>
<dbReference type="AlphaFoldDB" id="A0A948WRX5"/>
<dbReference type="Proteomes" id="UP000713596">
    <property type="component" value="Unassembled WGS sequence"/>
</dbReference>
<accession>A0A948WRX5</accession>
<feature type="transmembrane region" description="Helical" evidence="6">
    <location>
        <begin position="361"/>
        <end position="380"/>
    </location>
</feature>
<dbReference type="PANTHER" id="PTHR30250">
    <property type="entry name" value="PST FAMILY PREDICTED COLANIC ACID TRANSPORTER"/>
    <property type="match status" value="1"/>
</dbReference>
<feature type="transmembrane region" description="Helical" evidence="6">
    <location>
        <begin position="292"/>
        <end position="314"/>
    </location>
</feature>
<dbReference type="EMBL" id="JAHLFP010000056">
    <property type="protein sequence ID" value="MBU3806545.1"/>
    <property type="molecule type" value="Genomic_DNA"/>
</dbReference>
<dbReference type="PANTHER" id="PTHR30250:SF11">
    <property type="entry name" value="O-ANTIGEN TRANSPORTER-RELATED"/>
    <property type="match status" value="1"/>
</dbReference>
<feature type="transmembrane region" description="Helical" evidence="6">
    <location>
        <begin position="92"/>
        <end position="110"/>
    </location>
</feature>